<proteinExistence type="inferred from homology"/>
<dbReference type="InterPro" id="IPR027417">
    <property type="entry name" value="P-loop_NTPase"/>
</dbReference>
<accession>A0ABT7HSK0</accession>
<sequence length="63" mass="6949">MILVRDLKFSYKSKEILKGITFDIKSSEILSILGANGSGKSTLLKSMLGFLDFKGEILVDKNP</sequence>
<name>A0ABT7HSK0_9BACT</name>
<comment type="caution">
    <text evidence="4">The sequence shown here is derived from an EMBL/GenBank/DDBJ whole genome shotgun (WGS) entry which is preliminary data.</text>
</comment>
<comment type="similarity">
    <text evidence="1">Belongs to the ABC transporter superfamily.</text>
</comment>
<evidence type="ECO:0000259" key="3">
    <source>
        <dbReference type="Pfam" id="PF00005"/>
    </source>
</evidence>
<dbReference type="Proteomes" id="UP001173801">
    <property type="component" value="Unassembled WGS sequence"/>
</dbReference>
<keyword evidence="2" id="KW-0813">Transport</keyword>
<dbReference type="PANTHER" id="PTHR42734">
    <property type="entry name" value="METAL TRANSPORT SYSTEM ATP-BINDING PROTEIN TM_0124-RELATED"/>
    <property type="match status" value="1"/>
</dbReference>
<dbReference type="EMBL" id="JANURM010000016">
    <property type="protein sequence ID" value="MDL0089598.1"/>
    <property type="molecule type" value="Genomic_DNA"/>
</dbReference>
<evidence type="ECO:0000256" key="1">
    <source>
        <dbReference type="ARBA" id="ARBA00005417"/>
    </source>
</evidence>
<evidence type="ECO:0000313" key="5">
    <source>
        <dbReference type="Proteomes" id="UP001173801"/>
    </source>
</evidence>
<reference evidence="4" key="1">
    <citation type="submission" date="2022-08" db="EMBL/GenBank/DDBJ databases">
        <authorList>
            <person name="Wang H."/>
        </authorList>
    </citation>
    <scope>NUCLEOTIDE SEQUENCE</scope>
    <source>
        <strain evidence="4">PS10</strain>
    </source>
</reference>
<evidence type="ECO:0000256" key="2">
    <source>
        <dbReference type="ARBA" id="ARBA00022448"/>
    </source>
</evidence>
<gene>
    <name evidence="4" type="ORF">NYG85_09535</name>
</gene>
<protein>
    <submittedName>
        <fullName evidence="4">ABC transporter ATP-binding protein</fullName>
    </submittedName>
</protein>
<dbReference type="GO" id="GO:0005524">
    <property type="term" value="F:ATP binding"/>
    <property type="evidence" value="ECO:0007669"/>
    <property type="project" value="UniProtKB-KW"/>
</dbReference>
<dbReference type="InterPro" id="IPR003439">
    <property type="entry name" value="ABC_transporter-like_ATP-bd"/>
</dbReference>
<reference evidence="4" key="2">
    <citation type="journal article" date="2023" name="Microorganisms">
        <title>Isolation and Genomic Characteristics of Cat-Borne Campylobacter felis sp. nov. and Sheep-Borne Campylobacter ovis sp. nov.</title>
        <authorList>
            <person name="Wang H."/>
            <person name="Li Y."/>
            <person name="Gu Y."/>
            <person name="Zhou G."/>
            <person name="Chen X."/>
            <person name="Zhang X."/>
            <person name="Shao Z."/>
            <person name="Zhang J."/>
            <person name="Zhang M."/>
        </authorList>
    </citation>
    <scope>NUCLEOTIDE SEQUENCE</scope>
    <source>
        <strain evidence="4">PS10</strain>
    </source>
</reference>
<keyword evidence="4" id="KW-0547">Nucleotide-binding</keyword>
<feature type="domain" description="ABC transporter" evidence="3">
    <location>
        <begin position="17"/>
        <end position="62"/>
    </location>
</feature>
<dbReference type="InterPro" id="IPR050153">
    <property type="entry name" value="Metal_Ion_Import_ABC"/>
</dbReference>
<dbReference type="Gene3D" id="3.40.50.300">
    <property type="entry name" value="P-loop containing nucleotide triphosphate hydrolases"/>
    <property type="match status" value="1"/>
</dbReference>
<dbReference type="Pfam" id="PF00005">
    <property type="entry name" value="ABC_tran"/>
    <property type="match status" value="1"/>
</dbReference>
<dbReference type="RefSeq" id="WP_284938292.1">
    <property type="nucleotide sequence ID" value="NZ_JANURM010000016.1"/>
</dbReference>
<evidence type="ECO:0000313" key="4">
    <source>
        <dbReference type="EMBL" id="MDL0089598.1"/>
    </source>
</evidence>
<keyword evidence="4" id="KW-0067">ATP-binding</keyword>
<dbReference type="PANTHER" id="PTHR42734:SF6">
    <property type="entry name" value="MOLYBDATE IMPORT ATP-BINDING PROTEIN MOLC"/>
    <property type="match status" value="1"/>
</dbReference>
<keyword evidence="5" id="KW-1185">Reference proteome</keyword>
<dbReference type="SUPFAM" id="SSF52540">
    <property type="entry name" value="P-loop containing nucleoside triphosphate hydrolases"/>
    <property type="match status" value="1"/>
</dbReference>
<organism evidence="4 5">
    <name type="scientific">Campylobacter gastrosuis</name>
    <dbReference type="NCBI Taxonomy" id="2974576"/>
    <lineage>
        <taxon>Bacteria</taxon>
        <taxon>Pseudomonadati</taxon>
        <taxon>Campylobacterota</taxon>
        <taxon>Epsilonproteobacteria</taxon>
        <taxon>Campylobacterales</taxon>
        <taxon>Campylobacteraceae</taxon>
        <taxon>Campylobacter</taxon>
    </lineage>
</organism>